<sequence length="207" mass="24009">MRNFTFTLMLIVSVNGFSQKFTKDEKALILAGDTKTALPIYQTKDEKQYRILLAQSQEISPKDKTLPVLIERMRLALAATEGGVGIAAPQVGINRNVILVQRFDKMDYPVEYFINPKIIWRSELLNKGPEGDLSIDKFRETFYRSYSIRLEYFDLDNKRHDEMVEGFTAVILQHEIDHLSGILIPDKFKNEKGLQYKEVKVYQKNKN</sequence>
<dbReference type="SUPFAM" id="SSF56420">
    <property type="entry name" value="Peptide deformylase"/>
    <property type="match status" value="1"/>
</dbReference>
<dbReference type="InterPro" id="IPR023635">
    <property type="entry name" value="Peptide_deformylase"/>
</dbReference>
<keyword evidence="2" id="KW-0479">Metal-binding</keyword>
<reference evidence="6" key="1">
    <citation type="submission" date="2016-10" db="EMBL/GenBank/DDBJ databases">
        <authorList>
            <person name="Varghese N."/>
            <person name="Submissions S."/>
        </authorList>
    </citation>
    <scope>NUCLEOTIDE SEQUENCE [LARGE SCALE GENOMIC DNA]</scope>
    <source>
        <strain evidence="6">DSM 19326</strain>
    </source>
</reference>
<dbReference type="AlphaFoldDB" id="A0A1H6J1I0"/>
<dbReference type="PANTHER" id="PTHR10458">
    <property type="entry name" value="PEPTIDE DEFORMYLASE"/>
    <property type="match status" value="1"/>
</dbReference>
<protein>
    <recommendedName>
        <fullName evidence="4">Peptide deformylase-like</fullName>
    </recommendedName>
    <alternativeName>
        <fullName evidence="4">Polypeptide deformylase-like</fullName>
    </alternativeName>
</protein>
<dbReference type="RefSeq" id="WP_089769076.1">
    <property type="nucleotide sequence ID" value="NZ_FNWX01000010.1"/>
</dbReference>
<evidence type="ECO:0000256" key="3">
    <source>
        <dbReference type="ARBA" id="ARBA00022801"/>
    </source>
</evidence>
<dbReference type="CDD" id="cd00487">
    <property type="entry name" value="Pep_deformylase"/>
    <property type="match status" value="1"/>
</dbReference>
<dbReference type="Gene3D" id="3.90.45.10">
    <property type="entry name" value="Peptide deformylase"/>
    <property type="match status" value="1"/>
</dbReference>
<dbReference type="STRING" id="420404.SAMN05421793_11015"/>
<dbReference type="GO" id="GO:0046872">
    <property type="term" value="F:metal ion binding"/>
    <property type="evidence" value="ECO:0007669"/>
    <property type="project" value="UniProtKB-KW"/>
</dbReference>
<dbReference type="PIRSF" id="PIRSF004749">
    <property type="entry name" value="Pep_def"/>
    <property type="match status" value="1"/>
</dbReference>
<keyword evidence="6" id="KW-1185">Reference proteome</keyword>
<dbReference type="InterPro" id="IPR036821">
    <property type="entry name" value="Peptide_deformylase_sf"/>
</dbReference>
<evidence type="ECO:0000256" key="1">
    <source>
        <dbReference type="ARBA" id="ARBA00010759"/>
    </source>
</evidence>
<accession>A0A1H6J1I0</accession>
<keyword evidence="3" id="KW-0378">Hydrolase</keyword>
<evidence type="ECO:0000313" key="6">
    <source>
        <dbReference type="Proteomes" id="UP000198555"/>
    </source>
</evidence>
<dbReference type="Proteomes" id="UP000198555">
    <property type="component" value="Unassembled WGS sequence"/>
</dbReference>
<dbReference type="PANTHER" id="PTHR10458:SF22">
    <property type="entry name" value="PEPTIDE DEFORMYLASE"/>
    <property type="match status" value="1"/>
</dbReference>
<dbReference type="HAMAP" id="MF_00163">
    <property type="entry name" value="Pep_deformylase"/>
    <property type="match status" value="1"/>
</dbReference>
<organism evidence="5 6">
    <name type="scientific">Epilithonimonas hominis</name>
    <dbReference type="NCBI Taxonomy" id="420404"/>
    <lineage>
        <taxon>Bacteria</taxon>
        <taxon>Pseudomonadati</taxon>
        <taxon>Bacteroidota</taxon>
        <taxon>Flavobacteriia</taxon>
        <taxon>Flavobacteriales</taxon>
        <taxon>Weeksellaceae</taxon>
        <taxon>Chryseobacterium group</taxon>
        <taxon>Epilithonimonas</taxon>
    </lineage>
</organism>
<comment type="similarity">
    <text evidence="1 4">Belongs to the polypeptide deformylase family.</text>
</comment>
<dbReference type="EMBL" id="FNWX01000010">
    <property type="protein sequence ID" value="SEH53318.1"/>
    <property type="molecule type" value="Genomic_DNA"/>
</dbReference>
<dbReference type="Pfam" id="PF01327">
    <property type="entry name" value="Pep_deformylase"/>
    <property type="match status" value="1"/>
</dbReference>
<dbReference type="PRINTS" id="PR01576">
    <property type="entry name" value="PDEFORMYLASE"/>
</dbReference>
<name>A0A1H6J1I0_9FLAO</name>
<dbReference type="GO" id="GO:0042586">
    <property type="term" value="F:peptide deformylase activity"/>
    <property type="evidence" value="ECO:0007669"/>
    <property type="project" value="InterPro"/>
</dbReference>
<feature type="active site" evidence="4">
    <location>
        <position position="175"/>
    </location>
</feature>
<comment type="caution">
    <text evidence="4">Lacks conserved residue(s) required for the propagation of feature annotation.</text>
</comment>
<gene>
    <name evidence="5" type="ORF">SAMN05421793_11015</name>
</gene>
<evidence type="ECO:0000256" key="2">
    <source>
        <dbReference type="ARBA" id="ARBA00022723"/>
    </source>
</evidence>
<proteinExistence type="inferred from homology"/>
<evidence type="ECO:0000256" key="4">
    <source>
        <dbReference type="HAMAP-Rule" id="MF_00163"/>
    </source>
</evidence>
<evidence type="ECO:0000313" key="5">
    <source>
        <dbReference type="EMBL" id="SEH53318.1"/>
    </source>
</evidence>